<name>A0ABQ8L8U2_LABRO</name>
<dbReference type="Gene3D" id="1.10.4020.10">
    <property type="entry name" value="DNA breaking-rejoining enzymes"/>
    <property type="match status" value="1"/>
</dbReference>
<dbReference type="EMBL" id="JACTAM010000555">
    <property type="protein sequence ID" value="KAI2647151.1"/>
    <property type="molecule type" value="Genomic_DNA"/>
</dbReference>
<dbReference type="Proteomes" id="UP000830375">
    <property type="component" value="Unassembled WGS sequence"/>
</dbReference>
<dbReference type="InterPro" id="IPR003309">
    <property type="entry name" value="SCAN_dom"/>
</dbReference>
<feature type="domain" description="SCAN box" evidence="1">
    <location>
        <begin position="286"/>
        <end position="346"/>
    </location>
</feature>
<evidence type="ECO:0000259" key="1">
    <source>
        <dbReference type="Pfam" id="PF02023"/>
    </source>
</evidence>
<accession>A0ABQ8L8U2</accession>
<evidence type="ECO:0000313" key="2">
    <source>
        <dbReference type="EMBL" id="KAI2647151.1"/>
    </source>
</evidence>
<dbReference type="Pfam" id="PF02023">
    <property type="entry name" value="SCAN"/>
    <property type="match status" value="1"/>
</dbReference>
<reference evidence="2 3" key="1">
    <citation type="submission" date="2022-01" db="EMBL/GenBank/DDBJ databases">
        <title>A high-quality chromosome-level genome assembly of rohu carp, Labeo rohita.</title>
        <authorList>
            <person name="Arick M.A. II"/>
            <person name="Hsu C.-Y."/>
            <person name="Magbanua Z."/>
            <person name="Pechanova O."/>
            <person name="Grover C."/>
            <person name="Miller E."/>
            <person name="Thrash A."/>
            <person name="Ezzel L."/>
            <person name="Alam S."/>
            <person name="Benzie J."/>
            <person name="Hamilton M."/>
            <person name="Karsi A."/>
            <person name="Lawrence M.L."/>
            <person name="Peterson D.G."/>
        </authorList>
    </citation>
    <scope>NUCLEOTIDE SEQUENCE [LARGE SCALE GENOMIC DNA]</scope>
    <source>
        <strain evidence="3">BAU-BD-2019</strain>
        <tissue evidence="2">Blood</tissue>
    </source>
</reference>
<gene>
    <name evidence="2" type="ORF">H4Q32_024510</name>
</gene>
<evidence type="ECO:0000313" key="3">
    <source>
        <dbReference type="Proteomes" id="UP000830375"/>
    </source>
</evidence>
<dbReference type="SUPFAM" id="SSF47353">
    <property type="entry name" value="Retrovirus capsid dimerization domain-like"/>
    <property type="match status" value="1"/>
</dbReference>
<proteinExistence type="predicted"/>
<dbReference type="InterPro" id="IPR038269">
    <property type="entry name" value="SCAN_sf"/>
</dbReference>
<dbReference type="PANTHER" id="PTHR46888:SF13">
    <property type="entry name" value="RIBONUCLEASE H"/>
    <property type="match status" value="1"/>
</dbReference>
<sequence length="349" mass="40503">MSYRQPEIITRSKVNTALVAQGHWVKPVRARGKDHHQSKKLTEVGMSSSSVVEDFFAFPSEILLESDKKLKETLIKGVKSALSERGVLEVRAQAINPEECLSSPLCDDDQTTKFSEMSLQEKQLCIDAEKLCAEGGLCFKRELENDFEIKKLQPRLELRKIELQFEKEREEREFQLRKLELELKVKTDQTTVQVSSGESVLAPPVFDVYKNIRLVPPFLEKEVEKYFQHFERVAESLKWPKEFWTLLLQCVLVGRAQEVYSASTTEQSADYEIVKPAILHAYELAPEAYRQKFRTHSKSEKCTYLEFAREKENLFDRWRSSVKISTKEQLRELILLEEFKSCVPNAVVM</sequence>
<comment type="caution">
    <text evidence="2">The sequence shown here is derived from an EMBL/GenBank/DDBJ whole genome shotgun (WGS) entry which is preliminary data.</text>
</comment>
<protein>
    <submittedName>
        <fullName evidence="2">Zinc finger and SCAN domain-containing protein 25</fullName>
    </submittedName>
</protein>
<organism evidence="2 3">
    <name type="scientific">Labeo rohita</name>
    <name type="common">Indian major carp</name>
    <name type="synonym">Cyprinus rohita</name>
    <dbReference type="NCBI Taxonomy" id="84645"/>
    <lineage>
        <taxon>Eukaryota</taxon>
        <taxon>Metazoa</taxon>
        <taxon>Chordata</taxon>
        <taxon>Craniata</taxon>
        <taxon>Vertebrata</taxon>
        <taxon>Euteleostomi</taxon>
        <taxon>Actinopterygii</taxon>
        <taxon>Neopterygii</taxon>
        <taxon>Teleostei</taxon>
        <taxon>Ostariophysi</taxon>
        <taxon>Cypriniformes</taxon>
        <taxon>Cyprinidae</taxon>
        <taxon>Labeoninae</taxon>
        <taxon>Labeonini</taxon>
        <taxon>Labeo</taxon>
    </lineage>
</organism>
<keyword evidence="3" id="KW-1185">Reference proteome</keyword>
<dbReference type="PANTHER" id="PTHR46888">
    <property type="entry name" value="ZINC KNUCKLE DOMAINCONTAINING PROTEIN-RELATED"/>
    <property type="match status" value="1"/>
</dbReference>